<sequence>MYLLPIPLTGLKRWGPRLISDALFILALSISIGSIFSFADFLRTTLGGDWQHFLSFLKGLVIQNTFTLIVLSQAQYILSKFGLSKVLGIITQTISYSLYVLLMFYILALIIRSAYGVIASLGIALMAIPFRIARSAGAFLLALSIVFYIALPLYPGFVDLLLTGHAYSHQNSIIIYGRIINEDNTVLNSGFLTLELKDYTNENKIYLVPITNGVFYIFDLPKNISLNSKITIFYDVTGHLFYTNITNISLHQLCNTSTTSRYFWLCEISVLVRGVLYYDDGITLHVNPWPEKKYVIYNPHDNTIRVDVSCADCELYISFVNSRVPSAVCIDSQCKDIREFIRYCWQWYVLDGCTAIISISGNHTVLVKLNSASSEPILILSMISKLRSTTHISPLEFIARLIYVQLISAILYLALLLSITLGLARLLGGTSRFRVI</sequence>
<comment type="caution">
    <text evidence="2">The sequence shown here is derived from an EMBL/GenBank/DDBJ whole genome shotgun (WGS) entry which is preliminary data.</text>
</comment>
<name>A0A832YYM3_9CREN</name>
<feature type="transmembrane region" description="Helical" evidence="1">
    <location>
        <begin position="139"/>
        <end position="162"/>
    </location>
</feature>
<feature type="transmembrane region" description="Helical" evidence="1">
    <location>
        <begin position="53"/>
        <end position="74"/>
    </location>
</feature>
<reference evidence="2" key="1">
    <citation type="journal article" date="2020" name="ISME J.">
        <title>Gammaproteobacteria mediating utilization of methyl-, sulfur- and petroleum organic compounds in deep ocean hydrothermal plumes.</title>
        <authorList>
            <person name="Zhou Z."/>
            <person name="Liu Y."/>
            <person name="Pan J."/>
            <person name="Cron B.R."/>
            <person name="Toner B.M."/>
            <person name="Anantharaman K."/>
            <person name="Breier J.A."/>
            <person name="Dick G.J."/>
            <person name="Li M."/>
        </authorList>
    </citation>
    <scope>NUCLEOTIDE SEQUENCE</scope>
    <source>
        <strain evidence="2">SZUA-1435</strain>
    </source>
</reference>
<protein>
    <submittedName>
        <fullName evidence="2">Uncharacterized protein</fullName>
    </submittedName>
</protein>
<feature type="transmembrane region" description="Helical" evidence="1">
    <location>
        <begin position="21"/>
        <end position="41"/>
    </location>
</feature>
<feature type="transmembrane region" description="Helical" evidence="1">
    <location>
        <begin position="402"/>
        <end position="424"/>
    </location>
</feature>
<evidence type="ECO:0000313" key="3">
    <source>
        <dbReference type="Proteomes" id="UP000605805"/>
    </source>
</evidence>
<evidence type="ECO:0000313" key="2">
    <source>
        <dbReference type="EMBL" id="HIP56922.1"/>
    </source>
</evidence>
<feature type="transmembrane region" description="Helical" evidence="1">
    <location>
        <begin position="86"/>
        <end position="108"/>
    </location>
</feature>
<organism evidence="2 3">
    <name type="scientific">Ignisphaera aggregans</name>
    <dbReference type="NCBI Taxonomy" id="334771"/>
    <lineage>
        <taxon>Archaea</taxon>
        <taxon>Thermoproteota</taxon>
        <taxon>Thermoprotei</taxon>
        <taxon>Desulfurococcales</taxon>
        <taxon>Desulfurococcaceae</taxon>
        <taxon>Ignisphaera</taxon>
    </lineage>
</organism>
<evidence type="ECO:0000256" key="1">
    <source>
        <dbReference type="SAM" id="Phobius"/>
    </source>
</evidence>
<keyword evidence="1" id="KW-0812">Transmembrane</keyword>
<dbReference type="Proteomes" id="UP000605805">
    <property type="component" value="Unassembled WGS sequence"/>
</dbReference>
<keyword evidence="1" id="KW-1133">Transmembrane helix</keyword>
<proteinExistence type="predicted"/>
<accession>A0A832YYM3</accession>
<dbReference type="AlphaFoldDB" id="A0A832YYM3"/>
<dbReference type="EMBL" id="DQTV01000045">
    <property type="protein sequence ID" value="HIP56922.1"/>
    <property type="molecule type" value="Genomic_DNA"/>
</dbReference>
<keyword evidence="1" id="KW-0472">Membrane</keyword>
<gene>
    <name evidence="2" type="ORF">EYH02_02470</name>
</gene>